<dbReference type="Pfam" id="PF14121">
    <property type="entry name" value="Porin_10"/>
    <property type="match status" value="1"/>
</dbReference>
<dbReference type="InterPro" id="IPR025631">
    <property type="entry name" value="Porin_10"/>
</dbReference>
<evidence type="ECO:0000313" key="1">
    <source>
        <dbReference type="EMBL" id="PKR80755.1"/>
    </source>
</evidence>
<protein>
    <recommendedName>
        <fullName evidence="3">TonB-dependent receptor-like beta-barrel domain-containing protein</fullName>
    </recommendedName>
</protein>
<dbReference type="AlphaFoldDB" id="A0A2I0R2H1"/>
<keyword evidence="2" id="KW-1185">Reference proteome</keyword>
<evidence type="ECO:0008006" key="3">
    <source>
        <dbReference type="Google" id="ProtNLM"/>
    </source>
</evidence>
<gene>
    <name evidence="1" type="ORF">CW751_08265</name>
</gene>
<sequence>MDSLEIDYRSGGNTLDQIDDFIGNYNLRPGGGFGNLHEFNLADHTFLSPAGFAYLTSPIKVKPKFTGLPYLGFKYAFGSSLTQDLNVEYQQFFKTNTHLHFQYRRRSSNGFLRSGDYKLNDVSLQFFHQKNRYSTHLEAYYGAHELGENDGLASDSLLDVFELNLIPVKRENAKSKIRKLDIKWNNYLRLIGDSIIGSGLKTRHQYSIRGREFYDQAVDMNSVDTFFIDTTGTTRDQYQTAKISNGAGIYFSSPNFSFDASLNHRYWRNQNLGNNRDTNEVFLHSLLNAGIGEQLRLQNEFYFNLIGATGEIKNYATLNYEVLSNLNVNGNLNFENLYPTPYQRFHQANYYQWNISNLEMQQKLQLSGSVRYGDTNYVEARVNWTNINNGRYFIDGTWRQDTLDFVSVGAFHLKGRFNLGQWSFYPKATIRFNASNFNYQPLFSTLNRIAFTTKLFKAQKLGVSLGVDLGYHTGYQFMTYNGVLDLYEPTSTGIKTPELFQLNAFMALSIDEFRFFVKGENISYLFQESTHRIDRDYPIMPMLIRLGITWDFFN</sequence>
<accession>A0A2I0R2H1</accession>
<evidence type="ECO:0000313" key="2">
    <source>
        <dbReference type="Proteomes" id="UP000236654"/>
    </source>
</evidence>
<reference evidence="1 2" key="1">
    <citation type="submission" date="2017-12" db="EMBL/GenBank/DDBJ databases">
        <title>The draft genome sequence of Brumimicrobium saltpan LHR20.</title>
        <authorList>
            <person name="Do Z.-J."/>
            <person name="Luo H.-R."/>
        </authorList>
    </citation>
    <scope>NUCLEOTIDE SEQUENCE [LARGE SCALE GENOMIC DNA]</scope>
    <source>
        <strain evidence="1 2">LHR20</strain>
    </source>
</reference>
<comment type="caution">
    <text evidence="1">The sequence shown here is derived from an EMBL/GenBank/DDBJ whole genome shotgun (WGS) entry which is preliminary data.</text>
</comment>
<organism evidence="1 2">
    <name type="scientific">Brumimicrobium salinarum</name>
    <dbReference type="NCBI Taxonomy" id="2058658"/>
    <lineage>
        <taxon>Bacteria</taxon>
        <taxon>Pseudomonadati</taxon>
        <taxon>Bacteroidota</taxon>
        <taxon>Flavobacteriia</taxon>
        <taxon>Flavobacteriales</taxon>
        <taxon>Crocinitomicaceae</taxon>
        <taxon>Brumimicrobium</taxon>
    </lineage>
</organism>
<dbReference type="Proteomes" id="UP000236654">
    <property type="component" value="Unassembled WGS sequence"/>
</dbReference>
<proteinExistence type="predicted"/>
<dbReference type="EMBL" id="PJNI01000008">
    <property type="protein sequence ID" value="PKR80755.1"/>
    <property type="molecule type" value="Genomic_DNA"/>
</dbReference>
<name>A0A2I0R2H1_9FLAO</name>